<reference evidence="1" key="1">
    <citation type="submission" date="2021-05" db="EMBL/GenBank/DDBJ databases">
        <authorList>
            <person name="Alioto T."/>
            <person name="Alioto T."/>
            <person name="Gomez Garrido J."/>
        </authorList>
    </citation>
    <scope>NUCLEOTIDE SEQUENCE</scope>
</reference>
<dbReference type="AlphaFoldDB" id="A0A8D8FW21"/>
<accession>A0A8D8FW21</accession>
<protein>
    <submittedName>
        <fullName evidence="1">(northern house mosquito) hypothetical protein</fullName>
    </submittedName>
</protein>
<sequence>MSASSCVSFRAKFINSRKSISCCSVSRAQFFSTSTLTRHRSQMLDRKSSGASDTFITARIVLLSVTCSSLPDLGNISARRPIRKHSRQLDTCTVSPFQFRKQHGSW</sequence>
<proteinExistence type="predicted"/>
<evidence type="ECO:0000313" key="1">
    <source>
        <dbReference type="EMBL" id="CAG6484559.1"/>
    </source>
</evidence>
<organism evidence="1">
    <name type="scientific">Culex pipiens</name>
    <name type="common">House mosquito</name>
    <dbReference type="NCBI Taxonomy" id="7175"/>
    <lineage>
        <taxon>Eukaryota</taxon>
        <taxon>Metazoa</taxon>
        <taxon>Ecdysozoa</taxon>
        <taxon>Arthropoda</taxon>
        <taxon>Hexapoda</taxon>
        <taxon>Insecta</taxon>
        <taxon>Pterygota</taxon>
        <taxon>Neoptera</taxon>
        <taxon>Endopterygota</taxon>
        <taxon>Diptera</taxon>
        <taxon>Nematocera</taxon>
        <taxon>Culicoidea</taxon>
        <taxon>Culicidae</taxon>
        <taxon>Culicinae</taxon>
        <taxon>Culicini</taxon>
        <taxon>Culex</taxon>
        <taxon>Culex</taxon>
    </lineage>
</organism>
<dbReference type="EMBL" id="HBUE01099552">
    <property type="protein sequence ID" value="CAG6484559.1"/>
    <property type="molecule type" value="Transcribed_RNA"/>
</dbReference>
<name>A0A8D8FW21_CULPI</name>